<dbReference type="Proteomes" id="UP000185109">
    <property type="component" value="Plasmid pRsp8C3b"/>
</dbReference>
<reference evidence="2 3" key="1">
    <citation type="submission" date="2016-09" db="EMBL/GenBank/DDBJ databases">
        <title>The complete genome sequences of Rhizobium gallicum, symbiovars gallicum and phaseoli, symbionts associated to common bean (Phaseolus vulgaris).</title>
        <authorList>
            <person name="Bustos P."/>
            <person name="Santamaria R.I."/>
            <person name="Perez-Carrascal O.M."/>
            <person name="Juarez S."/>
            <person name="Lozano L."/>
            <person name="Martinez-Flores I."/>
            <person name="Martinez-Romero E."/>
            <person name="Cevallos M."/>
            <person name="Romero D."/>
            <person name="Davila G."/>
            <person name="Gonzalez V."/>
        </authorList>
    </citation>
    <scope>NUCLEOTIDE SEQUENCE [LARGE SCALE GENOMIC DNA]</scope>
    <source>
        <strain evidence="2 3">8C-3</strain>
        <plasmid evidence="3">Plasmid prsp8c3b</plasmid>
    </source>
</reference>
<keyword evidence="1" id="KW-0175">Coiled coil</keyword>
<geneLocation type="plasmid" evidence="3">
    <name>prsp8c3b</name>
</geneLocation>
<organism evidence="2 3">
    <name type="scientific">Rhizobium etli 8C-3</name>
    <dbReference type="NCBI Taxonomy" id="538025"/>
    <lineage>
        <taxon>Bacteria</taxon>
        <taxon>Pseudomonadati</taxon>
        <taxon>Pseudomonadota</taxon>
        <taxon>Alphaproteobacteria</taxon>
        <taxon>Hyphomicrobiales</taxon>
        <taxon>Rhizobiaceae</taxon>
        <taxon>Rhizobium/Agrobacterium group</taxon>
        <taxon>Rhizobium</taxon>
    </lineage>
</organism>
<evidence type="ECO:0000313" key="2">
    <source>
        <dbReference type="EMBL" id="APO77456.1"/>
    </source>
</evidence>
<proteinExistence type="predicted"/>
<keyword evidence="2" id="KW-0614">Plasmid</keyword>
<accession>A0A1L5PBS0</accession>
<dbReference type="AlphaFoldDB" id="A0A1L5PBS0"/>
<evidence type="ECO:0000256" key="1">
    <source>
        <dbReference type="SAM" id="Coils"/>
    </source>
</evidence>
<gene>
    <name evidence="2" type="ORF">AM571_PB00165</name>
</gene>
<feature type="coiled-coil region" evidence="1">
    <location>
        <begin position="62"/>
        <end position="89"/>
    </location>
</feature>
<sequence>MTCFRFRLPLQRLAQYNLLFCVNIVKSITVQKLIPFPHPNRSSADLKSSTANSNGSGHFDIIQSLKSELHDLASAVNQLEALCESYRSQADTCSQPD</sequence>
<protein>
    <submittedName>
        <fullName evidence="2">Uncharacterized protein</fullName>
    </submittedName>
</protein>
<dbReference type="EMBL" id="CP017243">
    <property type="protein sequence ID" value="APO77456.1"/>
    <property type="molecule type" value="Genomic_DNA"/>
</dbReference>
<evidence type="ECO:0000313" key="3">
    <source>
        <dbReference type="Proteomes" id="UP000185109"/>
    </source>
</evidence>
<name>A0A1L5PBS0_RHIET</name>